<organism evidence="2">
    <name type="scientific">viral metagenome</name>
    <dbReference type="NCBI Taxonomy" id="1070528"/>
    <lineage>
        <taxon>unclassified sequences</taxon>
        <taxon>metagenomes</taxon>
        <taxon>organismal metagenomes</taxon>
    </lineage>
</organism>
<sequence>MSNLSLFDSTMNNLSKTKNLSDIQIKYVKSPKNIASKKIPIYTDDTCKEVLLKLSSLHSITVSDHIFAWYKVGTDIIPLGFNYPSIELDFPFKNKTSLDNRFITEEGYRILALIDKSHLHNLIEEYDIKTIFYTTIQDYFDYLELNYKKDITDDICLQSTKFTLKDLYNGKLVKFWPSLTEEQIYDVINVSKDKLNLERKVVSRMLEQSDMLYSTSKVILPEEFDLQLLSLSNLEDENLEEENIVHLTRLFSDINLGNQSKLNLTIPFSKITLEDYTTRYCKLLKDAIAINSFNDKNYVTVDTFNTWFKNQVTSLPSTTLRFMDEKNTVCFKLFTGEEQATLLIYSSGLTKLLLSGKSMFISSSYVNKIMLEANKFIDYLNKFKIFSDKPIKLLDPKYENSVSYTTIQLIYPIKNYKIEIFEKLIKNMNTFIRFNRIVGNKISCIYKKVNQYGQSISAVITSLEKSRRGLTRDEIISELETMFNISHDEATEEYDNWLSDPNSYFKGGDEGIELVIDLIGTNVKVDVIGITGYGLLGRIYHLLNFMMDYYENYITGKKDPNNLISNKEDTLFDDINVEEIEQELAIQEQVEAIGEIIDELFEPSQADQPSDSSSSGILQLDEDLTDSELPDSVLSGKIDQEEVIQATIDAQGSEGSKNSSKSSNDGSALRMSSAESSLAESEDFSMERLDESSSEGGYCKNCNKKQCKGGCKGSTCKINQRDVSKQTGGYNVSRYYLNRLKKYDKEIFSKQSNIPRKNSYPVMCGAQYGRQPVAITKQMLDKYNESEEGEGITFSKALNIPGRDPNIYYICPKFWDIKDEKPRDSSKIHEFKDFIVDNKMTTSQKQKTDNYVLVRDEGGYWNQSGNDIERYRIELLKGCHSNYDLPCCFTGSKKLVKGWEVDVLVNVGGKFQWKLGTVVSVSKDTVKVRQGGSIKEFSIRDVRRHRSANTLVNSFPLDIDAYGHIHPTIQNLIKQNSDSDKFPGLVRKGVFRANSKGDQSLLESFTEILPNNSTKEVLCKNIINDLKILYKQDKAIIQSIADGDFINKFKMDIIEFPHNKAIQFLNYVKKIYPFVDKNIKRIQTARKNKKKKSLTPVELFIEILKKGSTNERLLLNNEINIFSSIVQFEKYIKDEYEFVTDEFLIPVLSTIAKYPSSTLSSVTNLSIVVFEKVNEDITVSPPLGGFNNLSDSMILLYKESRYSYEPILYRKWDTSVGKFIYTGIIKSVDESNEFYSENDNFRNIYEIIQKKIDEFINQNNIVSTLIKLNDLELIMKDNEIPINAYVYDSYSKVIYIQTYNNVLLPVEPSGIREYMNLIYFPSILKKGYPKYDDVINTFTMIDRLSGKDYLLNSSLSVINVSKKSLKLVIKELILLNGAYTPVVEEEYDDKRFKEDVCIAESYSLIDKNIGLHENSFDKRVDYLNRNEYMKSVHKLFFQKVYLMLKDKPKLLKDIHKIKNNPIMLRQHKSEKIFELMDNNVRKLLSIEDTEIDDLSLYEYKDLLLIRPFTDITGKTMNAELIYYKLLKLMIECLLSYSERDYERFLQLNINLSKLKSSLKENELLFSYQDIVNDYHLEYFVRISKYIRNYISYNEALSKSKLLQLQHLKAKTIKSVQGEFTKQYPQILHRMFGRKIDLITYKKEDYSFTQIIHVILNELFDDSEITLELIESLINSISKEGLDNLTEYFKNIGICCISKLQTKRLQHDILVSYHRKDSELLALVFYETETSIVHVKNRKGIFTIKDIPEK</sequence>
<dbReference type="EMBL" id="MN739395">
    <property type="protein sequence ID" value="QHT02522.1"/>
    <property type="molecule type" value="Genomic_DNA"/>
</dbReference>
<feature type="region of interest" description="Disordered" evidence="1">
    <location>
        <begin position="648"/>
        <end position="696"/>
    </location>
</feature>
<feature type="compositionally biased region" description="Low complexity" evidence="1">
    <location>
        <begin position="652"/>
        <end position="679"/>
    </location>
</feature>
<name>A0A6C0CEE0_9ZZZZ</name>
<protein>
    <submittedName>
        <fullName evidence="2">Uncharacterized protein</fullName>
    </submittedName>
</protein>
<reference evidence="2" key="1">
    <citation type="journal article" date="2020" name="Nature">
        <title>Giant virus diversity and host interactions through global metagenomics.</title>
        <authorList>
            <person name="Schulz F."/>
            <person name="Roux S."/>
            <person name="Paez-Espino D."/>
            <person name="Jungbluth S."/>
            <person name="Walsh D.A."/>
            <person name="Denef V.J."/>
            <person name="McMahon K.D."/>
            <person name="Konstantinidis K.T."/>
            <person name="Eloe-Fadrosh E.A."/>
            <person name="Kyrpides N.C."/>
            <person name="Woyke T."/>
        </authorList>
    </citation>
    <scope>NUCLEOTIDE SEQUENCE</scope>
    <source>
        <strain evidence="2">GVMAG-M-3300020595-32</strain>
    </source>
</reference>
<proteinExistence type="predicted"/>
<evidence type="ECO:0000313" key="2">
    <source>
        <dbReference type="EMBL" id="QHT02522.1"/>
    </source>
</evidence>
<evidence type="ECO:0000256" key="1">
    <source>
        <dbReference type="SAM" id="MobiDB-lite"/>
    </source>
</evidence>
<accession>A0A6C0CEE0</accession>